<evidence type="ECO:0000313" key="1">
    <source>
        <dbReference type="EMBL" id="VFK13453.1"/>
    </source>
</evidence>
<dbReference type="PANTHER" id="PTHR34849">
    <property type="entry name" value="SSL5025 PROTEIN"/>
    <property type="match status" value="1"/>
</dbReference>
<protein>
    <submittedName>
        <fullName evidence="1">Uncharacterized conserved protein, DUF433 family</fullName>
    </submittedName>
</protein>
<dbReference type="PANTHER" id="PTHR34849:SF3">
    <property type="entry name" value="SSR2962 PROTEIN"/>
    <property type="match status" value="1"/>
</dbReference>
<reference evidence="1" key="1">
    <citation type="submission" date="2019-02" db="EMBL/GenBank/DDBJ databases">
        <authorList>
            <person name="Gruber-Vodicka R. H."/>
            <person name="Seah K. B. B."/>
        </authorList>
    </citation>
    <scope>NUCLEOTIDE SEQUENCE</scope>
    <source>
        <strain evidence="1">BECK_BY7</strain>
    </source>
</reference>
<dbReference type="AlphaFoldDB" id="A0A450W8T5"/>
<name>A0A450W8T5_9GAMM</name>
<gene>
    <name evidence="1" type="ORF">BECKLFY1418C_GA0070996_100346</name>
</gene>
<dbReference type="EMBL" id="CAADFN010000003">
    <property type="protein sequence ID" value="VFK13453.1"/>
    <property type="molecule type" value="Genomic_DNA"/>
</dbReference>
<sequence>MLSIISKNQSTSSLLEQRITFDPEQCGGRPCIRGMRIRVVDILEMLAEGVAQEEILTDFPDLESADIQACLYFAAKRTDITRLVA</sequence>
<dbReference type="InterPro" id="IPR036388">
    <property type="entry name" value="WH-like_DNA-bd_sf"/>
</dbReference>
<dbReference type="Gene3D" id="1.10.10.10">
    <property type="entry name" value="Winged helix-like DNA-binding domain superfamily/Winged helix DNA-binding domain"/>
    <property type="match status" value="1"/>
</dbReference>
<organism evidence="1">
    <name type="scientific">Candidatus Kentrum sp. LFY</name>
    <dbReference type="NCBI Taxonomy" id="2126342"/>
    <lineage>
        <taxon>Bacteria</taxon>
        <taxon>Pseudomonadati</taxon>
        <taxon>Pseudomonadota</taxon>
        <taxon>Gammaproteobacteria</taxon>
        <taxon>Candidatus Kentrum</taxon>
    </lineage>
</organism>
<proteinExistence type="predicted"/>
<dbReference type="Pfam" id="PF04255">
    <property type="entry name" value="DUF433"/>
    <property type="match status" value="1"/>
</dbReference>
<accession>A0A450W8T5</accession>
<dbReference type="InterPro" id="IPR007367">
    <property type="entry name" value="DUF433"/>
</dbReference>
<dbReference type="InterPro" id="IPR009057">
    <property type="entry name" value="Homeodomain-like_sf"/>
</dbReference>
<dbReference type="SUPFAM" id="SSF46689">
    <property type="entry name" value="Homeodomain-like"/>
    <property type="match status" value="1"/>
</dbReference>